<protein>
    <submittedName>
        <fullName evidence="1">Uncharacterized protein</fullName>
    </submittedName>
</protein>
<keyword evidence="2" id="KW-1185">Reference proteome</keyword>
<gene>
    <name evidence="1" type="ORF">EHS19_02880</name>
</gene>
<accession>A0A5N5RKT4</accession>
<dbReference type="AlphaFoldDB" id="A0A5N5RKT4"/>
<dbReference type="RefSeq" id="WP_151916301.1">
    <property type="nucleotide sequence ID" value="NZ_RQSP01000006.1"/>
</dbReference>
<organism evidence="1 2">
    <name type="scientific">Bifidobacterium jacchi</name>
    <dbReference type="NCBI Taxonomy" id="2490545"/>
    <lineage>
        <taxon>Bacteria</taxon>
        <taxon>Bacillati</taxon>
        <taxon>Actinomycetota</taxon>
        <taxon>Actinomycetes</taxon>
        <taxon>Bifidobacteriales</taxon>
        <taxon>Bifidobacteriaceae</taxon>
        <taxon>Bifidobacterium</taxon>
    </lineage>
</organism>
<dbReference type="OrthoDB" id="3230998at2"/>
<comment type="caution">
    <text evidence="1">The sequence shown here is derived from an EMBL/GenBank/DDBJ whole genome shotgun (WGS) entry which is preliminary data.</text>
</comment>
<dbReference type="Proteomes" id="UP000326336">
    <property type="component" value="Unassembled WGS sequence"/>
</dbReference>
<proteinExistence type="predicted"/>
<reference evidence="1 2" key="1">
    <citation type="journal article" date="2019" name="Int. J. Syst. Evol. Microbiol.">
        <title>Bifidobacterium jacchi sp. nov., isolated from the faeces of a baby common marmoset (Callithrix jacchus).</title>
        <authorList>
            <person name="Modesto M."/>
            <person name="Watanabe K."/>
            <person name="Arita M."/>
            <person name="Satti M."/>
            <person name="Oki K."/>
            <person name="Sciavilla P."/>
            <person name="Patavino C."/>
            <person name="Camma C."/>
            <person name="Michelini S."/>
            <person name="Sgorbati B."/>
            <person name="Mattarelli P."/>
        </authorList>
    </citation>
    <scope>NUCLEOTIDE SEQUENCE [LARGE SCALE GENOMIC DNA]</scope>
    <source>
        <strain evidence="1 2">MRM 9.3</strain>
    </source>
</reference>
<name>A0A5N5RKT4_9BIFI</name>
<sequence>MERSLNAGLQYLHESVEPRQGVIGLPHHMKAKVRDSLLRNLMSFVCAKPIPINTWVWWGVLLATIGRLTMSLTSHMWFRYDQVADDWLLMSQSLPDYAQAKNHYRLAKNQSFSMWLSIIYETGINVDVINKY</sequence>
<dbReference type="EMBL" id="RQSP01000006">
    <property type="protein sequence ID" value="KAB5607898.1"/>
    <property type="molecule type" value="Genomic_DNA"/>
</dbReference>
<evidence type="ECO:0000313" key="2">
    <source>
        <dbReference type="Proteomes" id="UP000326336"/>
    </source>
</evidence>
<evidence type="ECO:0000313" key="1">
    <source>
        <dbReference type="EMBL" id="KAB5607898.1"/>
    </source>
</evidence>